<reference evidence="3 4" key="1">
    <citation type="submission" date="2017-05" db="EMBL/GenBank/DDBJ databases">
        <title>Biotechnological potential of actinobacteria isolated from South African environments.</title>
        <authorList>
            <person name="Le Roes-Hill M."/>
            <person name="Prins A."/>
            <person name="Durrell K.A."/>
        </authorList>
    </citation>
    <scope>NUCLEOTIDE SEQUENCE [LARGE SCALE GENOMIC DNA]</scope>
    <source>
        <strain evidence="3">M26</strain>
    </source>
</reference>
<dbReference type="SUPFAM" id="SSF48452">
    <property type="entry name" value="TPR-like"/>
    <property type="match status" value="2"/>
</dbReference>
<gene>
    <name evidence="3" type="ORF">CA984_06330</name>
</gene>
<evidence type="ECO:0000256" key="1">
    <source>
        <dbReference type="ARBA" id="ARBA00022737"/>
    </source>
</evidence>
<dbReference type="PANTHER" id="PTHR45641:SF19">
    <property type="entry name" value="NEPHROCYSTIN-3"/>
    <property type="match status" value="1"/>
</dbReference>
<keyword evidence="4" id="KW-1185">Reference proteome</keyword>
<proteinExistence type="predicted"/>
<dbReference type="Pfam" id="PF13374">
    <property type="entry name" value="TPR_10"/>
    <property type="match status" value="1"/>
</dbReference>
<protein>
    <submittedName>
        <fullName evidence="3">Uncharacterized protein</fullName>
    </submittedName>
</protein>
<evidence type="ECO:0000313" key="3">
    <source>
        <dbReference type="EMBL" id="OUC98632.1"/>
    </source>
</evidence>
<name>A0A243RU67_9ACTN</name>
<dbReference type="Proteomes" id="UP000194761">
    <property type="component" value="Unassembled WGS sequence"/>
</dbReference>
<comment type="caution">
    <text evidence="3">The sequence shown here is derived from an EMBL/GenBank/DDBJ whole genome shotgun (WGS) entry which is preliminary data.</text>
</comment>
<evidence type="ECO:0000256" key="2">
    <source>
        <dbReference type="ARBA" id="ARBA00022803"/>
    </source>
</evidence>
<organism evidence="3 4">
    <name type="scientific">Streptosporangium minutum</name>
    <dbReference type="NCBI Taxonomy" id="569862"/>
    <lineage>
        <taxon>Bacteria</taxon>
        <taxon>Bacillati</taxon>
        <taxon>Actinomycetota</taxon>
        <taxon>Actinomycetes</taxon>
        <taxon>Streptosporangiales</taxon>
        <taxon>Streptosporangiaceae</taxon>
        <taxon>Streptosporangium</taxon>
    </lineage>
</organism>
<evidence type="ECO:0000313" key="4">
    <source>
        <dbReference type="Proteomes" id="UP000194761"/>
    </source>
</evidence>
<dbReference type="Gene3D" id="1.25.40.10">
    <property type="entry name" value="Tetratricopeptide repeat domain"/>
    <property type="match status" value="2"/>
</dbReference>
<sequence>MIRRCLIRGVHCRRRGWHTEAERWARRATEAARRAGPADLAGHTTLLVDLASLWHGLTRYPEAHECARLAVESSAAEPPGPDRDGPLADALVRMGDVERRQARYATAEAHLRRASGLVDETDRERAATVRLALGVLCKETGRYDEAETHYREALACLERHGADHPMRADALHNLAGLAHARGGGDPAGEHHARAAIEIRQRALGPHHDHVAADLAVLGAVLADQGRHAEAAEALHRAMSIFRERLGDDHYEVAVCQVNLAHLDDLQGREEEAARRYRDALRIKRRALDPGHPEVERLSALVRARRG</sequence>
<dbReference type="PANTHER" id="PTHR45641">
    <property type="entry name" value="TETRATRICOPEPTIDE REPEAT PROTEIN (AFU_ORTHOLOGUE AFUA_6G03870)"/>
    <property type="match status" value="1"/>
</dbReference>
<keyword evidence="1" id="KW-0677">Repeat</keyword>
<keyword evidence="2" id="KW-0802">TPR repeat</keyword>
<dbReference type="InterPro" id="IPR019734">
    <property type="entry name" value="TPR_rpt"/>
</dbReference>
<dbReference type="EMBL" id="NGFP01000018">
    <property type="protein sequence ID" value="OUC98632.1"/>
    <property type="molecule type" value="Genomic_DNA"/>
</dbReference>
<dbReference type="Pfam" id="PF13424">
    <property type="entry name" value="TPR_12"/>
    <property type="match status" value="2"/>
</dbReference>
<dbReference type="SMART" id="SM00028">
    <property type="entry name" value="TPR"/>
    <property type="match status" value="4"/>
</dbReference>
<accession>A0A243RU67</accession>
<dbReference type="AlphaFoldDB" id="A0A243RU67"/>
<dbReference type="InterPro" id="IPR011990">
    <property type="entry name" value="TPR-like_helical_dom_sf"/>
</dbReference>